<organism evidence="1 2">
    <name type="scientific">Microbacterium soli</name>
    <dbReference type="NCBI Taxonomy" id="446075"/>
    <lineage>
        <taxon>Bacteria</taxon>
        <taxon>Bacillati</taxon>
        <taxon>Actinomycetota</taxon>
        <taxon>Actinomycetes</taxon>
        <taxon>Micrococcales</taxon>
        <taxon>Microbacteriaceae</taxon>
        <taxon>Microbacterium</taxon>
    </lineage>
</organism>
<proteinExistence type="predicted"/>
<dbReference type="RefSeq" id="WP_344817833.1">
    <property type="nucleotide sequence ID" value="NZ_BAABCP010000001.1"/>
</dbReference>
<name>A0ABP7MRG7_9MICO</name>
<gene>
    <name evidence="1" type="ORF">GCM10022383_04170</name>
</gene>
<keyword evidence="2" id="KW-1185">Reference proteome</keyword>
<dbReference type="EMBL" id="BAABCP010000001">
    <property type="protein sequence ID" value="GAA3928431.1"/>
    <property type="molecule type" value="Genomic_DNA"/>
</dbReference>
<protein>
    <recommendedName>
        <fullName evidence="3">Lipoprotein</fullName>
    </recommendedName>
</protein>
<accession>A0ABP7MRG7</accession>
<sequence length="183" mass="18906">MGKAVMMGVVGLLAFLLGGCSPVPSDPRAVLEGKAATIDAAVQDLFETLAVAGLQDVSAASAVDTCQSEPAPGVSYRAGMTVKAGEDLAGGFDALVRQLDAAGWKSTGAYQDVEIDPARPMGRFVRDDITLDVKTGGASSGGVWYGADEMQLGVTIDDDCVRVPDGGYIGKVEDLAKDILPRR</sequence>
<dbReference type="Proteomes" id="UP001501591">
    <property type="component" value="Unassembled WGS sequence"/>
</dbReference>
<comment type="caution">
    <text evidence="1">The sequence shown here is derived from an EMBL/GenBank/DDBJ whole genome shotgun (WGS) entry which is preliminary data.</text>
</comment>
<evidence type="ECO:0000313" key="2">
    <source>
        <dbReference type="Proteomes" id="UP001501591"/>
    </source>
</evidence>
<dbReference type="PROSITE" id="PS51257">
    <property type="entry name" value="PROKAR_LIPOPROTEIN"/>
    <property type="match status" value="1"/>
</dbReference>
<evidence type="ECO:0000313" key="1">
    <source>
        <dbReference type="EMBL" id="GAA3928431.1"/>
    </source>
</evidence>
<evidence type="ECO:0008006" key="3">
    <source>
        <dbReference type="Google" id="ProtNLM"/>
    </source>
</evidence>
<reference evidence="2" key="1">
    <citation type="journal article" date="2019" name="Int. J. Syst. Evol. Microbiol.">
        <title>The Global Catalogue of Microorganisms (GCM) 10K type strain sequencing project: providing services to taxonomists for standard genome sequencing and annotation.</title>
        <authorList>
            <consortium name="The Broad Institute Genomics Platform"/>
            <consortium name="The Broad Institute Genome Sequencing Center for Infectious Disease"/>
            <person name="Wu L."/>
            <person name="Ma J."/>
        </authorList>
    </citation>
    <scope>NUCLEOTIDE SEQUENCE [LARGE SCALE GENOMIC DNA]</scope>
    <source>
        <strain evidence="2">JCM 17024</strain>
    </source>
</reference>